<feature type="compositionally biased region" description="Low complexity" evidence="1">
    <location>
        <begin position="16"/>
        <end position="29"/>
    </location>
</feature>
<reference evidence="2 3" key="1">
    <citation type="submission" date="2019-05" db="EMBL/GenBank/DDBJ databases">
        <title>Sporisorium graminicola CBS 10092 draft sequencing and annotation.</title>
        <authorList>
            <person name="Solano-Gonzalez S."/>
            <person name="Caddick M.X."/>
            <person name="Darby A."/>
        </authorList>
    </citation>
    <scope>NUCLEOTIDE SEQUENCE [LARGE SCALE GENOMIC DNA]</scope>
    <source>
        <strain evidence="2 3">CBS 10092</strain>
    </source>
</reference>
<feature type="compositionally biased region" description="Basic and acidic residues" evidence="1">
    <location>
        <begin position="241"/>
        <end position="266"/>
    </location>
</feature>
<organism evidence="2 3">
    <name type="scientific">Sporisorium graminicola</name>
    <dbReference type="NCBI Taxonomy" id="280036"/>
    <lineage>
        <taxon>Eukaryota</taxon>
        <taxon>Fungi</taxon>
        <taxon>Dikarya</taxon>
        <taxon>Basidiomycota</taxon>
        <taxon>Ustilaginomycotina</taxon>
        <taxon>Ustilaginomycetes</taxon>
        <taxon>Ustilaginales</taxon>
        <taxon>Ustilaginaceae</taxon>
        <taxon>Sporisorium</taxon>
    </lineage>
</organism>
<keyword evidence="3" id="KW-1185">Reference proteome</keyword>
<dbReference type="Proteomes" id="UP000306050">
    <property type="component" value="Chromosome SGRAM_10"/>
</dbReference>
<feature type="compositionally biased region" description="Low complexity" evidence="1">
    <location>
        <begin position="267"/>
        <end position="284"/>
    </location>
</feature>
<gene>
    <name evidence="2" type="ORF">EX895_001273</name>
</gene>
<comment type="caution">
    <text evidence="2">The sequence shown here is derived from an EMBL/GenBank/DDBJ whole genome shotgun (WGS) entry which is preliminary data.</text>
</comment>
<dbReference type="AlphaFoldDB" id="A0A4U7KYL2"/>
<sequence>MDSKKEEPKSCCSGHATSPTSATSSTSAPADQLIEMGPLSTSAAVHGNAVRRLDTERKRHAALHAHHPSKVHCVPNPSGKGCTCLCDMSVALLSVKQVLRETDPSKTTRRSFATDTIQLTLTASQAITAQCACSADCPTCQSDPSTEISASLLVSTALQIYARAVRILREGLTASATRGEVAVQGFFGGLDVTIGSYKPSVGNAKRIALYAIKLELNDLRRALGKISRMAQNLGVPAPVEATREDKDKDKDKAEAAREGEAVKEGGKQAQHVQQPQQAQQAQQGQGQGGMNPIDQLVILKLYRQLTELLKTIEGLEDAA</sequence>
<dbReference type="EMBL" id="SRRM01000003">
    <property type="protein sequence ID" value="TKY89975.1"/>
    <property type="molecule type" value="Genomic_DNA"/>
</dbReference>
<dbReference type="GeneID" id="40724168"/>
<dbReference type="KEGG" id="sgra:EX895_001273"/>
<dbReference type="OrthoDB" id="39175at2759"/>
<accession>A0A4U7KYL2</accession>
<evidence type="ECO:0000313" key="2">
    <source>
        <dbReference type="EMBL" id="TKY89975.1"/>
    </source>
</evidence>
<evidence type="ECO:0000313" key="3">
    <source>
        <dbReference type="Proteomes" id="UP000306050"/>
    </source>
</evidence>
<proteinExistence type="predicted"/>
<feature type="region of interest" description="Disordered" evidence="1">
    <location>
        <begin position="237"/>
        <end position="288"/>
    </location>
</feature>
<evidence type="ECO:0000256" key="1">
    <source>
        <dbReference type="SAM" id="MobiDB-lite"/>
    </source>
</evidence>
<dbReference type="RefSeq" id="XP_029741960.1">
    <property type="nucleotide sequence ID" value="XM_029881872.1"/>
</dbReference>
<protein>
    <submittedName>
        <fullName evidence="2">Uncharacterized protein</fullName>
    </submittedName>
</protein>
<feature type="region of interest" description="Disordered" evidence="1">
    <location>
        <begin position="1"/>
        <end position="29"/>
    </location>
</feature>
<name>A0A4U7KYL2_9BASI</name>